<evidence type="ECO:0000313" key="1">
    <source>
        <dbReference type="EMBL" id="KAK1842142.1"/>
    </source>
</evidence>
<protein>
    <submittedName>
        <fullName evidence="1">Uncharacterized protein</fullName>
    </submittedName>
</protein>
<keyword evidence="2" id="KW-1185">Reference proteome</keyword>
<accession>A0AAD9A6Q5</accession>
<proteinExistence type="predicted"/>
<sequence length="388" mass="42772">MCAWVWAAHLSGSSSTASDAPNYVRTAYFCGSSDAAKITASKDDASESPLIELPAILKPRASSCLHSVLGHIRCAIPQSILRRHPGAGHVAAERQRTPRSNPIETEKRAHPQARCTDSLIGVDQSTEIVSDATSNTQAVLTHRHRRPGLRSLVHLWNTRASLAGPRRSDCPTRKGPFARCNGRAGATGIRDGVKMRHHQCTSPISEHHRVRLQRTTFWMHASQFPLKQVLIQPRVNRSYQMSEQQQTSVLCQAVPNGESGCTSTVAFRGGADESSSVPLPSPAHRCCCASEPLLQVSQPRSSLLSLFLGQTYPHFAPAPTSHMEHHDRRIHFPSDALHRNVCKRLKARKYCRFLNRQPFPGPRSWLRQANVRTTGLGSSKSSAKHVAL</sequence>
<dbReference type="AlphaFoldDB" id="A0AAD9A6Q5"/>
<gene>
    <name evidence="1" type="ORF">CCHR01_15229</name>
</gene>
<dbReference type="EMBL" id="JAQOWY010000432">
    <property type="protein sequence ID" value="KAK1842142.1"/>
    <property type="molecule type" value="Genomic_DNA"/>
</dbReference>
<evidence type="ECO:0000313" key="2">
    <source>
        <dbReference type="Proteomes" id="UP001243330"/>
    </source>
</evidence>
<comment type="caution">
    <text evidence="1">The sequence shown here is derived from an EMBL/GenBank/DDBJ whole genome shotgun (WGS) entry which is preliminary data.</text>
</comment>
<dbReference type="Proteomes" id="UP001243330">
    <property type="component" value="Unassembled WGS sequence"/>
</dbReference>
<organism evidence="1 2">
    <name type="scientific">Colletotrichum chrysophilum</name>
    <dbReference type="NCBI Taxonomy" id="1836956"/>
    <lineage>
        <taxon>Eukaryota</taxon>
        <taxon>Fungi</taxon>
        <taxon>Dikarya</taxon>
        <taxon>Ascomycota</taxon>
        <taxon>Pezizomycotina</taxon>
        <taxon>Sordariomycetes</taxon>
        <taxon>Hypocreomycetidae</taxon>
        <taxon>Glomerellales</taxon>
        <taxon>Glomerellaceae</taxon>
        <taxon>Colletotrichum</taxon>
        <taxon>Colletotrichum gloeosporioides species complex</taxon>
    </lineage>
</organism>
<name>A0AAD9A6Q5_9PEZI</name>
<reference evidence="1" key="1">
    <citation type="submission" date="2023-01" db="EMBL/GenBank/DDBJ databases">
        <title>Colletotrichum chrysophilum M932 genome sequence.</title>
        <authorList>
            <person name="Baroncelli R."/>
        </authorList>
    </citation>
    <scope>NUCLEOTIDE SEQUENCE</scope>
    <source>
        <strain evidence="1">M932</strain>
    </source>
</reference>